<evidence type="ECO:0000256" key="1">
    <source>
        <dbReference type="SAM" id="Phobius"/>
    </source>
</evidence>
<keyword evidence="4" id="KW-1185">Reference proteome</keyword>
<reference evidence="3 4" key="1">
    <citation type="submission" date="2020-08" db="EMBL/GenBank/DDBJ databases">
        <title>A Genomic Blueprint of the Chicken Gut Microbiome.</title>
        <authorList>
            <person name="Gilroy R."/>
            <person name="Ravi A."/>
            <person name="Getino M."/>
            <person name="Pursley I."/>
            <person name="Horton D.L."/>
            <person name="Alikhan N.-F."/>
            <person name="Baker D."/>
            <person name="Gharbi K."/>
            <person name="Hall N."/>
            <person name="Watson M."/>
            <person name="Adriaenssens E.M."/>
            <person name="Foster-Nyarko E."/>
            <person name="Jarju S."/>
            <person name="Secka A."/>
            <person name="Antonio M."/>
            <person name="Oren A."/>
            <person name="Chaudhuri R."/>
            <person name="La Ragione R.M."/>
            <person name="Hildebrand F."/>
            <person name="Pallen M.J."/>
        </authorList>
    </citation>
    <scope>NUCLEOTIDE SEQUENCE [LARGE SCALE GENOMIC DNA]</scope>
    <source>
        <strain evidence="3 4">N37</strain>
    </source>
</reference>
<keyword evidence="1" id="KW-0812">Transmembrane</keyword>
<keyword evidence="1" id="KW-1133">Transmembrane helix</keyword>
<dbReference type="RefSeq" id="WP_191740708.1">
    <property type="nucleotide sequence ID" value="NZ_JACSQB010000093.1"/>
</dbReference>
<dbReference type="Pfam" id="PF13240">
    <property type="entry name" value="Zn_Ribbon_1"/>
    <property type="match status" value="1"/>
</dbReference>
<name>A0ABR8YTZ6_9CLOT</name>
<protein>
    <submittedName>
        <fullName evidence="3">DUF2628 domain-containing protein</fullName>
    </submittedName>
</protein>
<dbReference type="Proteomes" id="UP000627166">
    <property type="component" value="Unassembled WGS sequence"/>
</dbReference>
<feature type="transmembrane region" description="Helical" evidence="1">
    <location>
        <begin position="112"/>
        <end position="138"/>
    </location>
</feature>
<sequence>MNCSHCGKEIQQDAKFCPNCGKENLSNNGNNEISYFKGENSYNYSANMNNNFGYNSNRVSEEELRIFIGENNTNYYIEKWSLINKTNKSVSWNWASFFLGSLWLLYRKMYVWGVLMMVVSMAATLSGVPFSWLILGILTGMFGNKLYLEETRKKIIEIKSITGDLNRQYEMMRSKGGTNLTLPIIIAVIVCLIRVFLIILGIAAIGLLYR</sequence>
<feature type="domain" description="Zinc-ribbon" evidence="2">
    <location>
        <begin position="3"/>
        <end position="23"/>
    </location>
</feature>
<dbReference type="InterPro" id="IPR026870">
    <property type="entry name" value="Zinc_ribbon_dom"/>
</dbReference>
<evidence type="ECO:0000313" key="4">
    <source>
        <dbReference type="Proteomes" id="UP000627166"/>
    </source>
</evidence>
<dbReference type="EMBL" id="JACSQB010000093">
    <property type="protein sequence ID" value="MBD8047743.1"/>
    <property type="molecule type" value="Genomic_DNA"/>
</dbReference>
<dbReference type="InterPro" id="IPR024399">
    <property type="entry name" value="DUF2628"/>
</dbReference>
<comment type="caution">
    <text evidence="3">The sequence shown here is derived from an EMBL/GenBank/DDBJ whole genome shotgun (WGS) entry which is preliminary data.</text>
</comment>
<feature type="transmembrane region" description="Helical" evidence="1">
    <location>
        <begin position="180"/>
        <end position="209"/>
    </location>
</feature>
<proteinExistence type="predicted"/>
<gene>
    <name evidence="3" type="ORF">H9637_11930</name>
</gene>
<organism evidence="3 4">
    <name type="scientific">Clostridium faecium</name>
    <dbReference type="NCBI Taxonomy" id="2762223"/>
    <lineage>
        <taxon>Bacteria</taxon>
        <taxon>Bacillati</taxon>
        <taxon>Bacillota</taxon>
        <taxon>Clostridia</taxon>
        <taxon>Eubacteriales</taxon>
        <taxon>Clostridiaceae</taxon>
        <taxon>Clostridium</taxon>
    </lineage>
</organism>
<evidence type="ECO:0000259" key="2">
    <source>
        <dbReference type="Pfam" id="PF13240"/>
    </source>
</evidence>
<evidence type="ECO:0000313" key="3">
    <source>
        <dbReference type="EMBL" id="MBD8047743.1"/>
    </source>
</evidence>
<keyword evidence="1" id="KW-0472">Membrane</keyword>
<feature type="transmembrane region" description="Helical" evidence="1">
    <location>
        <begin position="89"/>
        <end position="106"/>
    </location>
</feature>
<dbReference type="Pfam" id="PF10947">
    <property type="entry name" value="DUF2628"/>
    <property type="match status" value="1"/>
</dbReference>
<accession>A0ABR8YTZ6</accession>